<sequence>MRPLFPCTFRAGYGDVEPILQGSSVTGQSFKTGQAFDVGRVSDFDVALASPELLQRAQALGIGVRSGGTRTGPLSARDLKALGLQDLASKLSSQAGREVNFMIYDSSAAATSRAPSVVLPK</sequence>
<gene>
    <name evidence="1" type="ORF">C5612_29440</name>
</gene>
<reference evidence="1 2" key="1">
    <citation type="submission" date="2018-02" db="EMBL/GenBank/DDBJ databases">
        <title>Draft genome sequencing of Pseudomonas frederiksbergensis 11-D3.</title>
        <authorList>
            <person name="Zheng B.-X."/>
        </authorList>
    </citation>
    <scope>NUCLEOTIDE SEQUENCE [LARGE SCALE GENOMIC DNA]</scope>
    <source>
        <strain evidence="1 2">11-D3</strain>
    </source>
</reference>
<accession>A0A2S8H4S3</accession>
<evidence type="ECO:0000313" key="2">
    <source>
        <dbReference type="Proteomes" id="UP000239687"/>
    </source>
</evidence>
<protein>
    <submittedName>
        <fullName evidence="1">Uncharacterized protein</fullName>
    </submittedName>
</protein>
<dbReference type="AlphaFoldDB" id="A0A2S8H4S3"/>
<evidence type="ECO:0000313" key="1">
    <source>
        <dbReference type="EMBL" id="PQO97102.1"/>
    </source>
</evidence>
<proteinExistence type="predicted"/>
<organism evidence="1 2">
    <name type="scientific">Pseudomonas frederiksbergensis</name>
    <dbReference type="NCBI Taxonomy" id="104087"/>
    <lineage>
        <taxon>Bacteria</taxon>
        <taxon>Pseudomonadati</taxon>
        <taxon>Pseudomonadota</taxon>
        <taxon>Gammaproteobacteria</taxon>
        <taxon>Pseudomonadales</taxon>
        <taxon>Pseudomonadaceae</taxon>
        <taxon>Pseudomonas</taxon>
    </lineage>
</organism>
<name>A0A2S8H4S3_9PSED</name>
<dbReference type="Proteomes" id="UP000239687">
    <property type="component" value="Unassembled WGS sequence"/>
</dbReference>
<comment type="caution">
    <text evidence="1">The sequence shown here is derived from an EMBL/GenBank/DDBJ whole genome shotgun (WGS) entry which is preliminary data.</text>
</comment>
<dbReference type="EMBL" id="PUIN01000022">
    <property type="protein sequence ID" value="PQO97102.1"/>
    <property type="molecule type" value="Genomic_DNA"/>
</dbReference>